<dbReference type="OrthoDB" id="1882547at2759"/>
<evidence type="ECO:0000256" key="6">
    <source>
        <dbReference type="ARBA" id="ARBA00023002"/>
    </source>
</evidence>
<dbReference type="InterPro" id="IPR013740">
    <property type="entry name" value="Redoxin"/>
</dbReference>
<dbReference type="STRING" id="1088818.A0A2I0AEC2"/>
<evidence type="ECO:0000313" key="10">
    <source>
        <dbReference type="EMBL" id="PKA53883.1"/>
    </source>
</evidence>
<keyword evidence="6 10" id="KW-0560">Oxidoreductase</keyword>
<dbReference type="AlphaFoldDB" id="A0A2I0AEC2"/>
<dbReference type="GO" id="GO:0005737">
    <property type="term" value="C:cytoplasm"/>
    <property type="evidence" value="ECO:0007669"/>
    <property type="project" value="TreeGrafter"/>
</dbReference>
<evidence type="ECO:0000256" key="5">
    <source>
        <dbReference type="ARBA" id="ARBA00022862"/>
    </source>
</evidence>
<gene>
    <name evidence="10" type="primary">PRXIIE-2</name>
    <name evidence="10" type="ORF">AXF42_Ash011363</name>
</gene>
<evidence type="ECO:0000313" key="11">
    <source>
        <dbReference type="Proteomes" id="UP000236161"/>
    </source>
</evidence>
<proteinExistence type="inferred from homology"/>
<dbReference type="Proteomes" id="UP000236161">
    <property type="component" value="Unassembled WGS sequence"/>
</dbReference>
<evidence type="ECO:0000259" key="9">
    <source>
        <dbReference type="Pfam" id="PF08534"/>
    </source>
</evidence>
<dbReference type="PANTHER" id="PTHR10430">
    <property type="entry name" value="PEROXIREDOXIN"/>
    <property type="match status" value="1"/>
</dbReference>
<keyword evidence="11" id="KW-1185">Reference proteome</keyword>
<dbReference type="GO" id="GO:0008379">
    <property type="term" value="F:thioredoxin peroxidase activity"/>
    <property type="evidence" value="ECO:0007669"/>
    <property type="project" value="InterPro"/>
</dbReference>
<dbReference type="PANTHER" id="PTHR10430:SF16">
    <property type="entry name" value="PEROXIREDOXIN-5, MITOCHONDRIAL"/>
    <property type="match status" value="1"/>
</dbReference>
<dbReference type="InterPro" id="IPR037944">
    <property type="entry name" value="PRX5-like"/>
</dbReference>
<keyword evidence="4 10" id="KW-0575">Peroxidase</keyword>
<protein>
    <recommendedName>
        <fullName evidence="3">glutaredoxin-dependent peroxiredoxin</fullName>
        <ecNumber evidence="3">1.11.1.25</ecNumber>
    </recommendedName>
    <alternativeName>
        <fullName evidence="7">Glutaredoxin-dependent peroxiredoxin</fullName>
    </alternativeName>
</protein>
<dbReference type="GO" id="GO:0034599">
    <property type="term" value="P:cellular response to oxidative stress"/>
    <property type="evidence" value="ECO:0007669"/>
    <property type="project" value="InterPro"/>
</dbReference>
<evidence type="ECO:0000256" key="3">
    <source>
        <dbReference type="ARBA" id="ARBA00013016"/>
    </source>
</evidence>
<dbReference type="GO" id="GO:0042744">
    <property type="term" value="P:hydrogen peroxide catabolic process"/>
    <property type="evidence" value="ECO:0007669"/>
    <property type="project" value="TreeGrafter"/>
</dbReference>
<evidence type="ECO:0000256" key="7">
    <source>
        <dbReference type="ARBA" id="ARBA00031688"/>
    </source>
</evidence>
<comment type="catalytic activity">
    <reaction evidence="1">
        <text>[glutaredoxin]-dithiol + a hydroperoxide = [glutaredoxin]-disulfide + an alcohol + H2O</text>
        <dbReference type="Rhea" id="RHEA:62624"/>
        <dbReference type="Rhea" id="RHEA-COMP:10729"/>
        <dbReference type="Rhea" id="RHEA-COMP:10730"/>
        <dbReference type="ChEBI" id="CHEBI:15377"/>
        <dbReference type="ChEBI" id="CHEBI:29950"/>
        <dbReference type="ChEBI" id="CHEBI:30879"/>
        <dbReference type="ChEBI" id="CHEBI:35924"/>
        <dbReference type="ChEBI" id="CHEBI:50058"/>
        <dbReference type="EC" id="1.11.1.25"/>
    </reaction>
</comment>
<dbReference type="EMBL" id="KZ451988">
    <property type="protein sequence ID" value="PKA53883.1"/>
    <property type="molecule type" value="Genomic_DNA"/>
</dbReference>
<organism evidence="10 11">
    <name type="scientific">Apostasia shenzhenica</name>
    <dbReference type="NCBI Taxonomy" id="1088818"/>
    <lineage>
        <taxon>Eukaryota</taxon>
        <taxon>Viridiplantae</taxon>
        <taxon>Streptophyta</taxon>
        <taxon>Embryophyta</taxon>
        <taxon>Tracheophyta</taxon>
        <taxon>Spermatophyta</taxon>
        <taxon>Magnoliopsida</taxon>
        <taxon>Liliopsida</taxon>
        <taxon>Asparagales</taxon>
        <taxon>Orchidaceae</taxon>
        <taxon>Apostasioideae</taxon>
        <taxon>Apostasia</taxon>
    </lineage>
</organism>
<evidence type="ECO:0000256" key="4">
    <source>
        <dbReference type="ARBA" id="ARBA00022559"/>
    </source>
</evidence>
<feature type="domain" description="Redoxin" evidence="9">
    <location>
        <begin position="98"/>
        <end position="250"/>
    </location>
</feature>
<dbReference type="Gene3D" id="3.40.30.10">
    <property type="entry name" value="Glutaredoxin"/>
    <property type="match status" value="1"/>
</dbReference>
<evidence type="ECO:0000256" key="2">
    <source>
        <dbReference type="ARBA" id="ARBA00010505"/>
    </source>
</evidence>
<evidence type="ECO:0000256" key="8">
    <source>
        <dbReference type="PIRSR" id="PIRSR637944-1"/>
    </source>
</evidence>
<feature type="active site" description="Cysteine sulfenic acid (-SOH) intermediate" evidence="8">
    <location>
        <position position="144"/>
    </location>
</feature>
<sequence length="259" mass="26504">MAASVNNIAAAFSAALSVTGTPPSMPASSSSPVTAALFSTSPAGGGISISASWNPHSALPRSRRSSFLSLYGPPGPRPSRFTFSSANPKRRRGGVIVAGDRLPCSVLSYLADGAVRAISSSELTRGRKVVFLGVSAAFAPRRGCPGELNAEGLVGRMGEMRQRGAALVACVSANDVFVMRAWGESIGASLANGGAGLMMLSDPDAGMARAMGLAADFTGGAKGFGVRSENYCLVAADEIVKAIFREEDGVGFDEVIRAI</sequence>
<reference evidence="10 11" key="1">
    <citation type="journal article" date="2017" name="Nature">
        <title>The Apostasia genome and the evolution of orchids.</title>
        <authorList>
            <person name="Zhang G.Q."/>
            <person name="Liu K.W."/>
            <person name="Li Z."/>
            <person name="Lohaus R."/>
            <person name="Hsiao Y.Y."/>
            <person name="Niu S.C."/>
            <person name="Wang J.Y."/>
            <person name="Lin Y.C."/>
            <person name="Xu Q."/>
            <person name="Chen L.J."/>
            <person name="Yoshida K."/>
            <person name="Fujiwara S."/>
            <person name="Wang Z.W."/>
            <person name="Zhang Y.Q."/>
            <person name="Mitsuda N."/>
            <person name="Wang M."/>
            <person name="Liu G.H."/>
            <person name="Pecoraro L."/>
            <person name="Huang H.X."/>
            <person name="Xiao X.J."/>
            <person name="Lin M."/>
            <person name="Wu X.Y."/>
            <person name="Wu W.L."/>
            <person name="Chen Y.Y."/>
            <person name="Chang S.B."/>
            <person name="Sakamoto S."/>
            <person name="Ohme-Takagi M."/>
            <person name="Yagi M."/>
            <person name="Zeng S.J."/>
            <person name="Shen C.Y."/>
            <person name="Yeh C.M."/>
            <person name="Luo Y.B."/>
            <person name="Tsai W.C."/>
            <person name="Van de Peer Y."/>
            <person name="Liu Z.J."/>
        </authorList>
    </citation>
    <scope>NUCLEOTIDE SEQUENCE [LARGE SCALE GENOMIC DNA]</scope>
    <source>
        <strain evidence="11">cv. Shenzhen</strain>
        <tissue evidence="10">Stem</tissue>
    </source>
</reference>
<accession>A0A2I0AEC2</accession>
<dbReference type="Pfam" id="PF08534">
    <property type="entry name" value="Redoxin"/>
    <property type="match status" value="1"/>
</dbReference>
<dbReference type="GO" id="GO:0045454">
    <property type="term" value="P:cell redox homeostasis"/>
    <property type="evidence" value="ECO:0007669"/>
    <property type="project" value="TreeGrafter"/>
</dbReference>
<name>A0A2I0AEC2_9ASPA</name>
<evidence type="ECO:0000256" key="1">
    <source>
        <dbReference type="ARBA" id="ARBA00001711"/>
    </source>
</evidence>
<dbReference type="SUPFAM" id="SSF52833">
    <property type="entry name" value="Thioredoxin-like"/>
    <property type="match status" value="1"/>
</dbReference>
<keyword evidence="5" id="KW-0049">Antioxidant</keyword>
<dbReference type="InterPro" id="IPR036249">
    <property type="entry name" value="Thioredoxin-like_sf"/>
</dbReference>
<comment type="similarity">
    <text evidence="2">Belongs to the peroxiredoxin family. Prx5 subfamily.</text>
</comment>
<dbReference type="EC" id="1.11.1.25" evidence="3"/>